<dbReference type="AlphaFoldDB" id="A0A6G8PU96"/>
<sequence>MELYRPELMRGIVDVQRELAQLEEVRRSALRPVDAAAMAGLASIWEARAADIFGVGQRAAEVASGMGLYGVSKVAANLAESQRSEIAGLGATVPSMPLSVLDAGAAAIAKPYGQWKAPLMRWTELPLSEVVSAQLPSLARLVSEAVRPQLASASFVADLDAARAASRPSVELPTFEFPEIDLAPWSPYNPEDVSEAEPGPQQEEEVQASGDSIAPPTDPEVLFRRIEALEREVTRQRRPFVVRLGEKVVAGLLVRLIWEQTPVSDYTVVAIDKLEVVIDGVTYILPYIS</sequence>
<feature type="region of interest" description="Disordered" evidence="1">
    <location>
        <begin position="188"/>
        <end position="216"/>
    </location>
</feature>
<name>A0A6G8PU96_9ACTN</name>
<dbReference type="KEGG" id="rmar:GBA65_02320"/>
<protein>
    <submittedName>
        <fullName evidence="2">Uncharacterized protein</fullName>
    </submittedName>
</protein>
<proteinExistence type="predicted"/>
<dbReference type="Proteomes" id="UP000502706">
    <property type="component" value="Chromosome"/>
</dbReference>
<evidence type="ECO:0000313" key="2">
    <source>
        <dbReference type="EMBL" id="QIN77531.1"/>
    </source>
</evidence>
<keyword evidence="3" id="KW-1185">Reference proteome</keyword>
<gene>
    <name evidence="2" type="ORF">GBA65_02320</name>
</gene>
<reference evidence="2 3" key="1">
    <citation type="submission" date="2019-10" db="EMBL/GenBank/DDBJ databases">
        <title>Rubrobacter sp nov SCSIO 52915 isolated from a deep-sea sediment in the South China Sea.</title>
        <authorList>
            <person name="Chen R.W."/>
        </authorList>
    </citation>
    <scope>NUCLEOTIDE SEQUENCE [LARGE SCALE GENOMIC DNA]</scope>
    <source>
        <strain evidence="2 3">SCSIO 52915</strain>
    </source>
</reference>
<evidence type="ECO:0000256" key="1">
    <source>
        <dbReference type="SAM" id="MobiDB-lite"/>
    </source>
</evidence>
<accession>A0A6G8PU96</accession>
<evidence type="ECO:0000313" key="3">
    <source>
        <dbReference type="Proteomes" id="UP000502706"/>
    </source>
</evidence>
<dbReference type="RefSeq" id="WP_166395213.1">
    <property type="nucleotide sequence ID" value="NZ_CP045121.1"/>
</dbReference>
<dbReference type="EMBL" id="CP045121">
    <property type="protein sequence ID" value="QIN77531.1"/>
    <property type="molecule type" value="Genomic_DNA"/>
</dbReference>
<organism evidence="2 3">
    <name type="scientific">Rubrobacter marinus</name>
    <dbReference type="NCBI Taxonomy" id="2653852"/>
    <lineage>
        <taxon>Bacteria</taxon>
        <taxon>Bacillati</taxon>
        <taxon>Actinomycetota</taxon>
        <taxon>Rubrobacteria</taxon>
        <taxon>Rubrobacterales</taxon>
        <taxon>Rubrobacteraceae</taxon>
        <taxon>Rubrobacter</taxon>
    </lineage>
</organism>